<comment type="caution">
    <text evidence="2">The sequence shown here is derived from an EMBL/GenBank/DDBJ whole genome shotgun (WGS) entry which is preliminary data.</text>
</comment>
<reference evidence="2 3" key="1">
    <citation type="submission" date="2017-11" db="EMBL/GenBank/DDBJ databases">
        <title>De novo assembly and phasing of dikaryotic genomes from two isolates of Puccinia coronata f. sp. avenae, the causal agent of oat crown rust.</title>
        <authorList>
            <person name="Miller M.E."/>
            <person name="Zhang Y."/>
            <person name="Omidvar V."/>
            <person name="Sperschneider J."/>
            <person name="Schwessinger B."/>
            <person name="Raley C."/>
            <person name="Palmer J.M."/>
            <person name="Garnica D."/>
            <person name="Upadhyaya N."/>
            <person name="Rathjen J."/>
            <person name="Taylor J.M."/>
            <person name="Park R.F."/>
            <person name="Dodds P.N."/>
            <person name="Hirsch C.D."/>
            <person name="Kianian S.F."/>
            <person name="Figueroa M."/>
        </authorList>
    </citation>
    <scope>NUCLEOTIDE SEQUENCE [LARGE SCALE GENOMIC DNA]</scope>
    <source>
        <strain evidence="2">12SD80</strain>
    </source>
</reference>
<name>A0A2N5UMI4_9BASI</name>
<dbReference type="EMBL" id="PGCI01000121">
    <property type="protein sequence ID" value="PLW38959.1"/>
    <property type="molecule type" value="Genomic_DNA"/>
</dbReference>
<dbReference type="Proteomes" id="UP000235392">
    <property type="component" value="Unassembled WGS sequence"/>
</dbReference>
<accession>A0A2N5UMI4</accession>
<proteinExistence type="predicted"/>
<keyword evidence="1" id="KW-0812">Transmembrane</keyword>
<feature type="transmembrane region" description="Helical" evidence="1">
    <location>
        <begin position="165"/>
        <end position="184"/>
    </location>
</feature>
<sequence length="193" mass="21589">MPTLASATRFIRPVLLGPPLEHSHMPPEWSRKLAGFGGYNALLKHLKDHLEIKEGQHDDQVMYKILRCFKALLLTDLEKKPGNLTTRQVLVEIIQGCFQLDDFLRARPMDGALLGWTVPIVIEPSHPAARQLDCNPDKIQEPLASAHLLLRKFIFGPPNPKKANIVIFFVVTASISPIILKLAVVQQPSVGRK</sequence>
<dbReference type="AlphaFoldDB" id="A0A2N5UMI4"/>
<evidence type="ECO:0000313" key="3">
    <source>
        <dbReference type="Proteomes" id="UP000235392"/>
    </source>
</evidence>
<evidence type="ECO:0000313" key="2">
    <source>
        <dbReference type="EMBL" id="PLW38959.1"/>
    </source>
</evidence>
<protein>
    <submittedName>
        <fullName evidence="2">Uncharacterized protein</fullName>
    </submittedName>
</protein>
<keyword evidence="1" id="KW-0472">Membrane</keyword>
<evidence type="ECO:0000256" key="1">
    <source>
        <dbReference type="SAM" id="Phobius"/>
    </source>
</evidence>
<organism evidence="2 3">
    <name type="scientific">Puccinia coronata f. sp. avenae</name>
    <dbReference type="NCBI Taxonomy" id="200324"/>
    <lineage>
        <taxon>Eukaryota</taxon>
        <taxon>Fungi</taxon>
        <taxon>Dikarya</taxon>
        <taxon>Basidiomycota</taxon>
        <taxon>Pucciniomycotina</taxon>
        <taxon>Pucciniomycetes</taxon>
        <taxon>Pucciniales</taxon>
        <taxon>Pucciniaceae</taxon>
        <taxon>Puccinia</taxon>
    </lineage>
</organism>
<keyword evidence="1" id="KW-1133">Transmembrane helix</keyword>
<gene>
    <name evidence="2" type="ORF">PCASD_11711</name>
</gene>